<keyword evidence="6 7" id="KW-0472">Membrane</keyword>
<evidence type="ECO:0000256" key="8">
    <source>
        <dbReference type="SAM" id="MobiDB-lite"/>
    </source>
</evidence>
<dbReference type="Gene3D" id="1.10.3720.10">
    <property type="entry name" value="MetI-like"/>
    <property type="match status" value="1"/>
</dbReference>
<dbReference type="CDD" id="cd06261">
    <property type="entry name" value="TM_PBP2"/>
    <property type="match status" value="1"/>
</dbReference>
<dbReference type="PANTHER" id="PTHR30193:SF42">
    <property type="entry name" value="ABC TRANSPORTER PERMEASE PROTEIN"/>
    <property type="match status" value="1"/>
</dbReference>
<comment type="caution">
    <text evidence="10">The sequence shown here is derived from an EMBL/GenBank/DDBJ whole genome shotgun (WGS) entry which is preliminary data.</text>
</comment>
<comment type="similarity">
    <text evidence="7">Belongs to the binding-protein-dependent transport system permease family.</text>
</comment>
<evidence type="ECO:0000313" key="10">
    <source>
        <dbReference type="EMBL" id="MCW5321270.1"/>
    </source>
</evidence>
<accession>A0ABT3KSH4</accession>
<protein>
    <submittedName>
        <fullName evidence="10">Sugar ABC transporter permease</fullName>
    </submittedName>
</protein>
<name>A0ABT3KSH4_9BURK</name>
<sequence length="321" mass="35644">MDSSVAATRPPARRTGGPEAAATAPASGAHAPPGGERWLPQLLISPAFLVSLLFFYGLALWVVLVSFVDSEGFIQYKWVGLRQYQRLWADENWWLALWNLLRYLPIVVGASLVLGCVLAILLDQKVRFEGGFRTLYLYPLALSWIVSGTIWRWLLSPDLGVEAWLHGLGWQGAVFDWIVRPDRAIFAMSAVAVWHATGFVMAMFIAGLRAVDDSVFKAAMIDGASLPRIYWRIVLPTLRPTVFSAVLILLPAALKTFDLVVVLTQGGPGQATVLPAFYMFDRFFRRDQMGLAAASGSIILMMSIAIAVPYIVRELRRPRHD</sequence>
<evidence type="ECO:0000256" key="4">
    <source>
        <dbReference type="ARBA" id="ARBA00022692"/>
    </source>
</evidence>
<evidence type="ECO:0000256" key="7">
    <source>
        <dbReference type="RuleBase" id="RU363032"/>
    </source>
</evidence>
<dbReference type="Proteomes" id="UP001208935">
    <property type="component" value="Unassembled WGS sequence"/>
</dbReference>
<gene>
    <name evidence="10" type="ORF">D5039_08895</name>
</gene>
<feature type="transmembrane region" description="Helical" evidence="7">
    <location>
        <begin position="103"/>
        <end position="123"/>
    </location>
</feature>
<evidence type="ECO:0000256" key="3">
    <source>
        <dbReference type="ARBA" id="ARBA00022475"/>
    </source>
</evidence>
<feature type="transmembrane region" description="Helical" evidence="7">
    <location>
        <begin position="47"/>
        <end position="68"/>
    </location>
</feature>
<feature type="transmembrane region" description="Helical" evidence="7">
    <location>
        <begin position="184"/>
        <end position="208"/>
    </location>
</feature>
<evidence type="ECO:0000256" key="1">
    <source>
        <dbReference type="ARBA" id="ARBA00004651"/>
    </source>
</evidence>
<proteinExistence type="inferred from homology"/>
<keyword evidence="2 7" id="KW-0813">Transport</keyword>
<feature type="transmembrane region" description="Helical" evidence="7">
    <location>
        <begin position="135"/>
        <end position="154"/>
    </location>
</feature>
<dbReference type="Pfam" id="PF00528">
    <property type="entry name" value="BPD_transp_1"/>
    <property type="match status" value="1"/>
</dbReference>
<dbReference type="SUPFAM" id="SSF161098">
    <property type="entry name" value="MetI-like"/>
    <property type="match status" value="1"/>
</dbReference>
<dbReference type="EMBL" id="QZCW01000002">
    <property type="protein sequence ID" value="MCW5321270.1"/>
    <property type="molecule type" value="Genomic_DNA"/>
</dbReference>
<evidence type="ECO:0000256" key="6">
    <source>
        <dbReference type="ARBA" id="ARBA00023136"/>
    </source>
</evidence>
<evidence type="ECO:0000259" key="9">
    <source>
        <dbReference type="PROSITE" id="PS50928"/>
    </source>
</evidence>
<keyword evidence="4 7" id="KW-0812">Transmembrane</keyword>
<feature type="transmembrane region" description="Helical" evidence="7">
    <location>
        <begin position="229"/>
        <end position="254"/>
    </location>
</feature>
<evidence type="ECO:0000256" key="2">
    <source>
        <dbReference type="ARBA" id="ARBA00022448"/>
    </source>
</evidence>
<dbReference type="PANTHER" id="PTHR30193">
    <property type="entry name" value="ABC TRANSPORTER PERMEASE PROTEIN"/>
    <property type="match status" value="1"/>
</dbReference>
<organism evidence="10 11">
    <name type="scientific">Verminephrobacter aporrectodeae subsp. tuberculatae</name>
    <dbReference type="NCBI Taxonomy" id="1110392"/>
    <lineage>
        <taxon>Bacteria</taxon>
        <taxon>Pseudomonadati</taxon>
        <taxon>Pseudomonadota</taxon>
        <taxon>Betaproteobacteria</taxon>
        <taxon>Burkholderiales</taxon>
        <taxon>Comamonadaceae</taxon>
        <taxon>Verminephrobacter</taxon>
    </lineage>
</organism>
<dbReference type="PROSITE" id="PS50928">
    <property type="entry name" value="ABC_TM1"/>
    <property type="match status" value="1"/>
</dbReference>
<keyword evidence="5 7" id="KW-1133">Transmembrane helix</keyword>
<keyword evidence="3" id="KW-1003">Cell membrane</keyword>
<feature type="transmembrane region" description="Helical" evidence="7">
    <location>
        <begin position="289"/>
        <end position="312"/>
    </location>
</feature>
<evidence type="ECO:0000313" key="11">
    <source>
        <dbReference type="Proteomes" id="UP001208935"/>
    </source>
</evidence>
<reference evidence="11" key="1">
    <citation type="submission" date="2023-07" db="EMBL/GenBank/DDBJ databases">
        <title>Verminephrobacter genomes.</title>
        <authorList>
            <person name="Lund M.B."/>
        </authorList>
    </citation>
    <scope>NUCLEOTIDE SEQUENCE [LARGE SCALE GENOMIC DNA]</scope>
    <source>
        <strain evidence="11">AtM5-05</strain>
    </source>
</reference>
<comment type="subcellular location">
    <subcellularLocation>
        <location evidence="1 7">Cell membrane</location>
        <topology evidence="1 7">Multi-pass membrane protein</topology>
    </subcellularLocation>
</comment>
<dbReference type="InterPro" id="IPR000515">
    <property type="entry name" value="MetI-like"/>
</dbReference>
<feature type="region of interest" description="Disordered" evidence="8">
    <location>
        <begin position="1"/>
        <end position="31"/>
    </location>
</feature>
<dbReference type="InterPro" id="IPR051393">
    <property type="entry name" value="ABC_transporter_permease"/>
</dbReference>
<dbReference type="InterPro" id="IPR035906">
    <property type="entry name" value="MetI-like_sf"/>
</dbReference>
<keyword evidence="11" id="KW-1185">Reference proteome</keyword>
<evidence type="ECO:0000256" key="5">
    <source>
        <dbReference type="ARBA" id="ARBA00022989"/>
    </source>
</evidence>
<feature type="domain" description="ABC transmembrane type-1" evidence="9">
    <location>
        <begin position="97"/>
        <end position="310"/>
    </location>
</feature>